<sequence length="568" mass="64827">MNAPTSIAEIDLTPIPGKKYWNCDREWREEFIYFLMVDRFHDDRDRQSVQTQARSLGSGTQAQLKKFCGGTLKGIENHLDYIKNLGCTAIWLSPIFENNEAPNPDSDKYHGYSIQNYLDVDPRFGTKQDLIDLVDAAHREGMRVFLDVVANHSGDNWYYFGDTAYYYDRDRQFPFGGWRKPDRPSPSELRNPAFYNRRGEIRNWDDYPETQNGDFFSLKGFNNDDDYDGLKLQEILIKAHCYWMREADIDGFRLDAVKHMGELAIARFCSEIREYAYRLGKRWFLLYGELVGGDDAINRYIGPNTPTQLGSKTVYFGLTSVLDFPLYWTLPGAIKGFGSPVDLINRYEAQRQRALSRGELGRYLVTFVDNHDQIGQDYKRRFAADTPDAQVIAAIGYLLCALGTPCIYYGTEQGLSGKGNGDEFIREAMFDLNDPTVNYLNQSCNIYEAIGQIAKLYQQIEALRFGRMYFREISGNGHDFGLPQGQPCTLAFSRILAGEEVLIAYNTSTIATRQDFVIIDGGLHKAGDSLKFLYGKAGTVSIQSHPNPDIRSLFVQLELEPNQFVILQ</sequence>
<keyword evidence="3" id="KW-0378">Hydrolase</keyword>
<dbReference type="SMART" id="SM00642">
    <property type="entry name" value="Aamy"/>
    <property type="match status" value="1"/>
</dbReference>
<keyword evidence="6" id="KW-1185">Reference proteome</keyword>
<evidence type="ECO:0000313" key="6">
    <source>
        <dbReference type="Proteomes" id="UP000238634"/>
    </source>
</evidence>
<protein>
    <recommendedName>
        <fullName evidence="3">Alpha-amylase</fullName>
        <ecNumber evidence="3">3.2.1.1</ecNumber>
    </recommendedName>
</protein>
<proteinExistence type="inferred from homology"/>
<gene>
    <name evidence="5" type="ORF">C7B65_18795</name>
</gene>
<comment type="caution">
    <text evidence="5">The sequence shown here is derived from an EMBL/GenBank/DDBJ whole genome shotgun (WGS) entry which is preliminary data.</text>
</comment>
<dbReference type="OrthoDB" id="9805159at2"/>
<comment type="similarity">
    <text evidence="1 2">Belongs to the glycosyl hydrolase 13 family.</text>
</comment>
<evidence type="ECO:0000256" key="3">
    <source>
        <dbReference type="RuleBase" id="RU361134"/>
    </source>
</evidence>
<reference evidence="5 6" key="2">
    <citation type="submission" date="2018-03" db="EMBL/GenBank/DDBJ databases">
        <title>The ancient ancestry and fast evolution of plastids.</title>
        <authorList>
            <person name="Moore K.R."/>
            <person name="Magnabosco C."/>
            <person name="Momper L."/>
            <person name="Gold D.A."/>
            <person name="Bosak T."/>
            <person name="Fournier G.P."/>
        </authorList>
    </citation>
    <scope>NUCLEOTIDE SEQUENCE [LARGE SCALE GENOMIC DNA]</scope>
    <source>
        <strain evidence="5 6">ULC007</strain>
    </source>
</reference>
<evidence type="ECO:0000256" key="1">
    <source>
        <dbReference type="ARBA" id="ARBA00008061"/>
    </source>
</evidence>
<dbReference type="GO" id="GO:0043169">
    <property type="term" value="F:cation binding"/>
    <property type="evidence" value="ECO:0007669"/>
    <property type="project" value="InterPro"/>
</dbReference>
<dbReference type="PRINTS" id="PR00110">
    <property type="entry name" value="ALPHAAMYLASE"/>
</dbReference>
<dbReference type="PANTHER" id="PTHR10357:SF209">
    <property type="entry name" value="PERIPLASMIC ALPHA-AMYLASE"/>
    <property type="match status" value="1"/>
</dbReference>
<dbReference type="STRING" id="1920490.GCA_001895925_01835"/>
<dbReference type="Pfam" id="PF00128">
    <property type="entry name" value="Alpha-amylase"/>
    <property type="match status" value="1"/>
</dbReference>
<evidence type="ECO:0000313" key="5">
    <source>
        <dbReference type="EMBL" id="PSB17327.1"/>
    </source>
</evidence>
<dbReference type="EC" id="3.2.1.1" evidence="3"/>
<organism evidence="5 6">
    <name type="scientific">Phormidesmis priestleyi ULC007</name>
    <dbReference type="NCBI Taxonomy" id="1920490"/>
    <lineage>
        <taxon>Bacteria</taxon>
        <taxon>Bacillati</taxon>
        <taxon>Cyanobacteriota</taxon>
        <taxon>Cyanophyceae</taxon>
        <taxon>Leptolyngbyales</taxon>
        <taxon>Leptolyngbyaceae</taxon>
        <taxon>Phormidesmis</taxon>
    </lineage>
</organism>
<dbReference type="GO" id="GO:0004556">
    <property type="term" value="F:alpha-amylase activity"/>
    <property type="evidence" value="ECO:0007669"/>
    <property type="project" value="UniProtKB-UniRule"/>
</dbReference>
<keyword evidence="3" id="KW-0326">Glycosidase</keyword>
<evidence type="ECO:0000256" key="2">
    <source>
        <dbReference type="RuleBase" id="RU003615"/>
    </source>
</evidence>
<dbReference type="Gene3D" id="3.20.20.80">
    <property type="entry name" value="Glycosidases"/>
    <property type="match status" value="1"/>
</dbReference>
<dbReference type="GO" id="GO:0005975">
    <property type="term" value="P:carbohydrate metabolic process"/>
    <property type="evidence" value="ECO:0007669"/>
    <property type="project" value="InterPro"/>
</dbReference>
<dbReference type="AlphaFoldDB" id="A0A2T1DA37"/>
<name>A0A2T1DA37_9CYAN</name>
<dbReference type="InterPro" id="IPR006046">
    <property type="entry name" value="Alpha_amylase"/>
</dbReference>
<dbReference type="InterPro" id="IPR017853">
    <property type="entry name" value="GH"/>
</dbReference>
<dbReference type="RefSeq" id="WP_073074264.1">
    <property type="nucleotide sequence ID" value="NZ_MPPI01000033.1"/>
</dbReference>
<comment type="catalytic activity">
    <reaction evidence="3">
        <text>Endohydrolysis of (1-&gt;4)-alpha-D-glucosidic linkages in polysaccharides containing three or more (1-&gt;4)-alpha-linked D-glucose units.</text>
        <dbReference type="EC" id="3.2.1.1"/>
    </reaction>
</comment>
<reference evidence="5 6" key="1">
    <citation type="submission" date="2018-02" db="EMBL/GenBank/DDBJ databases">
        <authorList>
            <person name="Cohen D.B."/>
            <person name="Kent A.D."/>
        </authorList>
    </citation>
    <scope>NUCLEOTIDE SEQUENCE [LARGE SCALE GENOMIC DNA]</scope>
    <source>
        <strain evidence="5 6">ULC007</strain>
    </source>
</reference>
<dbReference type="SUPFAM" id="SSF51445">
    <property type="entry name" value="(Trans)glycosidases"/>
    <property type="match status" value="1"/>
</dbReference>
<dbReference type="Proteomes" id="UP000238634">
    <property type="component" value="Unassembled WGS sequence"/>
</dbReference>
<accession>A0A2T1DA37</accession>
<dbReference type="InterPro" id="IPR006047">
    <property type="entry name" value="GH13_cat_dom"/>
</dbReference>
<evidence type="ECO:0000259" key="4">
    <source>
        <dbReference type="SMART" id="SM00642"/>
    </source>
</evidence>
<feature type="domain" description="Glycosyl hydrolase family 13 catalytic" evidence="4">
    <location>
        <begin position="34"/>
        <end position="467"/>
    </location>
</feature>
<keyword evidence="3" id="KW-0119">Carbohydrate metabolism</keyword>
<dbReference type="EMBL" id="PVWG01000029">
    <property type="protein sequence ID" value="PSB17327.1"/>
    <property type="molecule type" value="Genomic_DNA"/>
</dbReference>
<dbReference type="PANTHER" id="PTHR10357">
    <property type="entry name" value="ALPHA-AMYLASE FAMILY MEMBER"/>
    <property type="match status" value="1"/>
</dbReference>